<evidence type="ECO:0000256" key="2">
    <source>
        <dbReference type="ARBA" id="ARBA00022629"/>
    </source>
</evidence>
<keyword evidence="5 8" id="KW-0418">Kinase</keyword>
<dbReference type="AlphaFoldDB" id="A0A5C5VCA3"/>
<gene>
    <name evidence="8 10 13" type="primary">xylB</name>
    <name evidence="13" type="ORF">KOR34_11600</name>
</gene>
<dbReference type="HAMAP" id="MF_02220">
    <property type="entry name" value="XylB"/>
    <property type="match status" value="1"/>
</dbReference>
<dbReference type="NCBIfam" id="TIGR01312">
    <property type="entry name" value="XylB"/>
    <property type="match status" value="1"/>
</dbReference>
<name>A0A5C5VCA3_9BACT</name>
<evidence type="ECO:0000256" key="5">
    <source>
        <dbReference type="ARBA" id="ARBA00022777"/>
    </source>
</evidence>
<protein>
    <recommendedName>
        <fullName evidence="8 10">Xylulose kinase</fullName>
        <shortName evidence="8 10">Xylulokinase</shortName>
        <ecNumber evidence="8 10">2.7.1.17</ecNumber>
    </recommendedName>
</protein>
<keyword evidence="14" id="KW-1185">Reference proteome</keyword>
<dbReference type="GO" id="GO:0005524">
    <property type="term" value="F:ATP binding"/>
    <property type="evidence" value="ECO:0007669"/>
    <property type="project" value="UniProtKB-UniRule"/>
</dbReference>
<feature type="binding site" evidence="8">
    <location>
        <begin position="157"/>
        <end position="158"/>
    </location>
    <ligand>
        <name>substrate</name>
    </ligand>
</feature>
<dbReference type="Proteomes" id="UP000316714">
    <property type="component" value="Unassembled WGS sequence"/>
</dbReference>
<dbReference type="EMBL" id="SIHJ01000001">
    <property type="protein sequence ID" value="TWT36256.1"/>
    <property type="molecule type" value="Genomic_DNA"/>
</dbReference>
<dbReference type="GO" id="GO:0042732">
    <property type="term" value="P:D-xylose metabolic process"/>
    <property type="evidence" value="ECO:0007669"/>
    <property type="project" value="UniProtKB-KW"/>
</dbReference>
<dbReference type="InterPro" id="IPR043129">
    <property type="entry name" value="ATPase_NBD"/>
</dbReference>
<feature type="active site" description="Proton acceptor" evidence="8">
    <location>
        <position position="317"/>
    </location>
</feature>
<reference evidence="13 14" key="1">
    <citation type="submission" date="2019-02" db="EMBL/GenBank/DDBJ databases">
        <title>Deep-cultivation of Planctomycetes and their phenomic and genomic characterization uncovers novel biology.</title>
        <authorList>
            <person name="Wiegand S."/>
            <person name="Jogler M."/>
            <person name="Boedeker C."/>
            <person name="Pinto D."/>
            <person name="Vollmers J."/>
            <person name="Rivas-Marin E."/>
            <person name="Kohn T."/>
            <person name="Peeters S.H."/>
            <person name="Heuer A."/>
            <person name="Rast P."/>
            <person name="Oberbeckmann S."/>
            <person name="Bunk B."/>
            <person name="Jeske O."/>
            <person name="Meyerdierks A."/>
            <person name="Storesund J.E."/>
            <person name="Kallscheuer N."/>
            <person name="Luecker S."/>
            <person name="Lage O.M."/>
            <person name="Pohl T."/>
            <person name="Merkel B.J."/>
            <person name="Hornburger P."/>
            <person name="Mueller R.-W."/>
            <person name="Bruemmer F."/>
            <person name="Labrenz M."/>
            <person name="Spormann A.M."/>
            <person name="Op Den Camp H."/>
            <person name="Overmann J."/>
            <person name="Amann R."/>
            <person name="Jetten M.S.M."/>
            <person name="Mascher T."/>
            <person name="Medema M.H."/>
            <person name="Devos D.P."/>
            <person name="Kaster A.-K."/>
            <person name="Ovreas L."/>
            <person name="Rohde M."/>
            <person name="Galperin M.Y."/>
            <person name="Jogler C."/>
        </authorList>
    </citation>
    <scope>NUCLEOTIDE SEQUENCE [LARGE SCALE GENOMIC DNA]</scope>
    <source>
        <strain evidence="13 14">KOR34</strain>
    </source>
</reference>
<feature type="domain" description="Carbohydrate kinase FGGY C-terminal" evidence="12">
    <location>
        <begin position="334"/>
        <end position="524"/>
    </location>
</feature>
<dbReference type="SUPFAM" id="SSF53067">
    <property type="entry name" value="Actin-like ATPase domain"/>
    <property type="match status" value="2"/>
</dbReference>
<dbReference type="GO" id="GO:0005998">
    <property type="term" value="P:xylulose catabolic process"/>
    <property type="evidence" value="ECO:0007669"/>
    <property type="project" value="UniProtKB-UniRule"/>
</dbReference>
<dbReference type="Gene3D" id="3.30.420.40">
    <property type="match status" value="2"/>
</dbReference>
<dbReference type="PIRSF" id="PIRSF000538">
    <property type="entry name" value="GlpK"/>
    <property type="match status" value="1"/>
</dbReference>
<dbReference type="GO" id="GO:0004856">
    <property type="term" value="F:D-xylulokinase activity"/>
    <property type="evidence" value="ECO:0007669"/>
    <property type="project" value="UniProtKB-UniRule"/>
</dbReference>
<evidence type="ECO:0000256" key="7">
    <source>
        <dbReference type="ARBA" id="ARBA00023277"/>
    </source>
</evidence>
<keyword evidence="6 8" id="KW-0067">ATP-binding</keyword>
<dbReference type="InterPro" id="IPR050406">
    <property type="entry name" value="FGGY_Carb_Kinase"/>
</dbReference>
<comment type="similarity">
    <text evidence="1 8 9">Belongs to the FGGY kinase family.</text>
</comment>
<keyword evidence="3 8" id="KW-0808">Transferase</keyword>
<keyword evidence="2 8" id="KW-0859">Xylose metabolism</keyword>
<comment type="caution">
    <text evidence="13">The sequence shown here is derived from an EMBL/GenBank/DDBJ whole genome shotgun (WGS) entry which is preliminary data.</text>
</comment>
<evidence type="ECO:0000256" key="9">
    <source>
        <dbReference type="RuleBase" id="RU003733"/>
    </source>
</evidence>
<comment type="catalytic activity">
    <reaction evidence="8 10">
        <text>D-xylulose + ATP = D-xylulose 5-phosphate + ADP + H(+)</text>
        <dbReference type="Rhea" id="RHEA:10964"/>
        <dbReference type="ChEBI" id="CHEBI:15378"/>
        <dbReference type="ChEBI" id="CHEBI:17140"/>
        <dbReference type="ChEBI" id="CHEBI:30616"/>
        <dbReference type="ChEBI" id="CHEBI:57737"/>
        <dbReference type="ChEBI" id="CHEBI:456216"/>
        <dbReference type="EC" id="2.7.1.17"/>
    </reaction>
</comment>
<evidence type="ECO:0000313" key="14">
    <source>
        <dbReference type="Proteomes" id="UP000316714"/>
    </source>
</evidence>
<evidence type="ECO:0000259" key="11">
    <source>
        <dbReference type="Pfam" id="PF00370"/>
    </source>
</evidence>
<dbReference type="Pfam" id="PF02782">
    <property type="entry name" value="FGGY_C"/>
    <property type="match status" value="1"/>
</dbReference>
<dbReference type="CDD" id="cd07808">
    <property type="entry name" value="ASKHA_NBD_FGGY_EcXK-like"/>
    <property type="match status" value="1"/>
</dbReference>
<evidence type="ECO:0000256" key="6">
    <source>
        <dbReference type="ARBA" id="ARBA00022840"/>
    </source>
</evidence>
<keyword evidence="7 8" id="KW-0119">Carbohydrate metabolism</keyword>
<evidence type="ECO:0000313" key="13">
    <source>
        <dbReference type="EMBL" id="TWT36256.1"/>
    </source>
</evidence>
<dbReference type="InterPro" id="IPR000577">
    <property type="entry name" value="Carb_kinase_FGGY"/>
</dbReference>
<feature type="site" description="Important for activity" evidence="8">
    <location>
        <position position="84"/>
    </location>
</feature>
<dbReference type="InterPro" id="IPR018484">
    <property type="entry name" value="FGGY_N"/>
</dbReference>
<evidence type="ECO:0000256" key="8">
    <source>
        <dbReference type="HAMAP-Rule" id="MF_02220"/>
    </source>
</evidence>
<evidence type="ECO:0000256" key="1">
    <source>
        <dbReference type="ARBA" id="ARBA00009156"/>
    </source>
</evidence>
<organism evidence="13 14">
    <name type="scientific">Posidoniimonas corsicana</name>
    <dbReference type="NCBI Taxonomy" id="1938618"/>
    <lineage>
        <taxon>Bacteria</taxon>
        <taxon>Pseudomonadati</taxon>
        <taxon>Planctomycetota</taxon>
        <taxon>Planctomycetia</taxon>
        <taxon>Pirellulales</taxon>
        <taxon>Lacipirellulaceae</taxon>
        <taxon>Posidoniimonas</taxon>
    </lineage>
</organism>
<accession>A0A5C5VCA3</accession>
<feature type="domain" description="Carbohydrate kinase FGGY N-terminal" evidence="11">
    <location>
        <begin position="80"/>
        <end position="324"/>
    </location>
</feature>
<dbReference type="PANTHER" id="PTHR43095:SF5">
    <property type="entry name" value="XYLULOSE KINASE"/>
    <property type="match status" value="1"/>
</dbReference>
<evidence type="ECO:0000256" key="4">
    <source>
        <dbReference type="ARBA" id="ARBA00022741"/>
    </source>
</evidence>
<proteinExistence type="inferred from homology"/>
<dbReference type="PANTHER" id="PTHR43095">
    <property type="entry name" value="SUGAR KINASE"/>
    <property type="match status" value="1"/>
</dbReference>
<dbReference type="PROSITE" id="PS00445">
    <property type="entry name" value="FGGY_KINASES_2"/>
    <property type="match status" value="1"/>
</dbReference>
<dbReference type="InterPro" id="IPR018485">
    <property type="entry name" value="FGGY_C"/>
</dbReference>
<evidence type="ECO:0000256" key="3">
    <source>
        <dbReference type="ARBA" id="ARBA00022679"/>
    </source>
</evidence>
<evidence type="ECO:0000259" key="12">
    <source>
        <dbReference type="Pfam" id="PF02782"/>
    </source>
</evidence>
<evidence type="ECO:0000256" key="10">
    <source>
        <dbReference type="RuleBase" id="RU364073"/>
    </source>
</evidence>
<dbReference type="InterPro" id="IPR018483">
    <property type="entry name" value="Carb_kinase_FGGY_CS"/>
</dbReference>
<dbReference type="EC" id="2.7.1.17" evidence="8 10"/>
<sequence length="581" mass="61857">MADLSCGSSPRPTVSVTLVAGVRDAAGVPDSWFLDPCCSGCRQQPVAKQASAAHANHQRQAAVPRNQLLLPKATLRMSVLLGVDIGTSGTKTIAIDPTGKLLGQASASYPCHHPKPLWSEQDPADWRDATFKTIRAVVKKAKLKPADVRAIGLSGQMHGSVFLDKSDEVIRPALLWNDQRTAAECDEIESRAGGRKKLIKMVANPALTGFQAPKILWLRNNEPRNFARLKQVLLPKDYVRLQLTGESATEVSDASGTLLLDVVKRKWSKPLLTKLDLDPALLPKCYESEEATGTLLPAVAKKLGLSTDCIVVGGAGDCAAGAVGNGVVQRGVVNSSLGTSGVVFCHSDTPEYDPDGRLHTFCHAVHGKWHMMGVTLSAAGSLQWFADELCHGPGGKPVPFDKLVEEAAATPAGADGLFFLPYLAGERTPHADPLARGAFVGLTQSHNRGHLVRAVLEGVTYSLRDCLDIMTGLGVSAKEVRATGGGAKSEFWRQLQADMFGARVAAMAADEGPAFGVALLAAVGAGEYSSIAEACSATVATTSTCKPALKQRRFYDRGVEVYRSLYRSLKDDYRAIADLNA</sequence>
<comment type="function">
    <text evidence="8">Catalyzes the phosphorylation of D-xylulose to D-xylulose 5-phosphate.</text>
</comment>
<keyword evidence="4 8" id="KW-0547">Nucleotide-binding</keyword>
<dbReference type="InterPro" id="IPR006000">
    <property type="entry name" value="Xylulokinase"/>
</dbReference>
<dbReference type="Pfam" id="PF00370">
    <property type="entry name" value="FGGY_N"/>
    <property type="match status" value="1"/>
</dbReference>